<gene>
    <name evidence="17" type="ORF">JN11_01792</name>
</gene>
<protein>
    <recommendedName>
        <fullName evidence="2">histidine kinase</fullName>
        <ecNumber evidence="2">2.7.13.3</ecNumber>
    </recommendedName>
</protein>
<dbReference type="PROSITE" id="PS50110">
    <property type="entry name" value="RESPONSE_REGULATORY"/>
    <property type="match status" value="1"/>
</dbReference>
<dbReference type="SUPFAM" id="SSF52172">
    <property type="entry name" value="CheY-like"/>
    <property type="match status" value="1"/>
</dbReference>
<feature type="modified residue" description="4-aspartylphosphate" evidence="12">
    <location>
        <position position="1180"/>
    </location>
</feature>
<dbReference type="PANTHER" id="PTHR43547:SF2">
    <property type="entry name" value="HYBRID SIGNAL TRANSDUCTION HISTIDINE KINASE C"/>
    <property type="match status" value="1"/>
</dbReference>
<dbReference type="Pfam" id="PF00512">
    <property type="entry name" value="HisKA"/>
    <property type="match status" value="1"/>
</dbReference>
<dbReference type="Pfam" id="PF00072">
    <property type="entry name" value="Response_reg"/>
    <property type="match status" value="1"/>
</dbReference>
<keyword evidence="9" id="KW-0805">Transcription regulation</keyword>
<dbReference type="Proteomes" id="UP000317010">
    <property type="component" value="Unassembled WGS sequence"/>
</dbReference>
<evidence type="ECO:0000256" key="7">
    <source>
        <dbReference type="ARBA" id="ARBA00022840"/>
    </source>
</evidence>
<dbReference type="Gene3D" id="3.30.565.10">
    <property type="entry name" value="Histidine kinase-like ATPase, C-terminal domain"/>
    <property type="match status" value="1"/>
</dbReference>
<organism evidence="17 18">
    <name type="scientific">Mucilaginibacter frigoritolerans</name>
    <dbReference type="NCBI Taxonomy" id="652788"/>
    <lineage>
        <taxon>Bacteria</taxon>
        <taxon>Pseudomonadati</taxon>
        <taxon>Bacteroidota</taxon>
        <taxon>Sphingobacteriia</taxon>
        <taxon>Sphingobacteriales</taxon>
        <taxon>Sphingobacteriaceae</taxon>
        <taxon>Mucilaginibacter</taxon>
    </lineage>
</organism>
<dbReference type="InterPro" id="IPR009057">
    <property type="entry name" value="Homeodomain-like_sf"/>
</dbReference>
<keyword evidence="3 12" id="KW-0597">Phosphoprotein</keyword>
<dbReference type="CDD" id="cd00146">
    <property type="entry name" value="PKD"/>
    <property type="match status" value="1"/>
</dbReference>
<dbReference type="GO" id="GO:0005524">
    <property type="term" value="F:ATP binding"/>
    <property type="evidence" value="ECO:0007669"/>
    <property type="project" value="UniProtKB-KW"/>
</dbReference>
<evidence type="ECO:0000256" key="5">
    <source>
        <dbReference type="ARBA" id="ARBA00022741"/>
    </source>
</evidence>
<dbReference type="InterPro" id="IPR018062">
    <property type="entry name" value="HTH_AraC-typ_CS"/>
</dbReference>
<keyword evidence="8" id="KW-0902">Two-component regulatory system</keyword>
<dbReference type="Pfam" id="PF12833">
    <property type="entry name" value="HTH_18"/>
    <property type="match status" value="1"/>
</dbReference>
<evidence type="ECO:0000256" key="13">
    <source>
        <dbReference type="SAM" id="SignalP"/>
    </source>
</evidence>
<keyword evidence="4" id="KW-0808">Transferase</keyword>
<dbReference type="EC" id="2.7.13.3" evidence="2"/>
<evidence type="ECO:0000259" key="15">
    <source>
        <dbReference type="PROSITE" id="PS50109"/>
    </source>
</evidence>
<evidence type="ECO:0000256" key="4">
    <source>
        <dbReference type="ARBA" id="ARBA00022679"/>
    </source>
</evidence>
<keyword evidence="13" id="KW-0732">Signal</keyword>
<feature type="chain" id="PRO_5022165764" description="histidine kinase" evidence="13">
    <location>
        <begin position="22"/>
        <end position="1394"/>
    </location>
</feature>
<evidence type="ECO:0000256" key="2">
    <source>
        <dbReference type="ARBA" id="ARBA00012438"/>
    </source>
</evidence>
<dbReference type="PROSITE" id="PS00041">
    <property type="entry name" value="HTH_ARAC_FAMILY_1"/>
    <property type="match status" value="1"/>
</dbReference>
<dbReference type="GO" id="GO:0043565">
    <property type="term" value="F:sequence-specific DNA binding"/>
    <property type="evidence" value="ECO:0007669"/>
    <property type="project" value="InterPro"/>
</dbReference>
<comment type="caution">
    <text evidence="17">The sequence shown here is derived from an EMBL/GenBank/DDBJ whole genome shotgun (WGS) entry which is preliminary data.</text>
</comment>
<dbReference type="SMART" id="SM00388">
    <property type="entry name" value="HisKA"/>
    <property type="match status" value="1"/>
</dbReference>
<evidence type="ECO:0000256" key="6">
    <source>
        <dbReference type="ARBA" id="ARBA00022777"/>
    </source>
</evidence>
<proteinExistence type="predicted"/>
<evidence type="ECO:0000256" key="11">
    <source>
        <dbReference type="ARBA" id="ARBA00023163"/>
    </source>
</evidence>
<dbReference type="InterPro" id="IPR001789">
    <property type="entry name" value="Sig_transdc_resp-reg_receiver"/>
</dbReference>
<keyword evidence="10" id="KW-0238">DNA-binding</keyword>
<evidence type="ECO:0000256" key="3">
    <source>
        <dbReference type="ARBA" id="ARBA00022553"/>
    </source>
</evidence>
<dbReference type="SUPFAM" id="SSF47384">
    <property type="entry name" value="Homodimeric domain of signal transducing histidine kinase"/>
    <property type="match status" value="1"/>
</dbReference>
<dbReference type="InterPro" id="IPR036890">
    <property type="entry name" value="HATPase_C_sf"/>
</dbReference>
<dbReference type="InterPro" id="IPR036097">
    <property type="entry name" value="HisK_dim/P_sf"/>
</dbReference>
<dbReference type="Gene3D" id="1.10.10.60">
    <property type="entry name" value="Homeodomain-like"/>
    <property type="match status" value="1"/>
</dbReference>
<dbReference type="FunFam" id="3.30.565.10:FF:000037">
    <property type="entry name" value="Hybrid sensor histidine kinase/response regulator"/>
    <property type="match status" value="1"/>
</dbReference>
<dbReference type="SUPFAM" id="SSF46689">
    <property type="entry name" value="Homeodomain-like"/>
    <property type="match status" value="1"/>
</dbReference>
<feature type="signal peptide" evidence="13">
    <location>
        <begin position="1"/>
        <end position="21"/>
    </location>
</feature>
<dbReference type="SMART" id="SM00342">
    <property type="entry name" value="HTH_ARAC"/>
    <property type="match status" value="1"/>
</dbReference>
<dbReference type="FunFam" id="2.60.40.10:FF:000791">
    <property type="entry name" value="Two-component system sensor histidine kinase/response regulator"/>
    <property type="match status" value="1"/>
</dbReference>
<dbReference type="InterPro" id="IPR018060">
    <property type="entry name" value="HTH_AraC"/>
</dbReference>
<dbReference type="InterPro" id="IPR003661">
    <property type="entry name" value="HisK_dim/P_dom"/>
</dbReference>
<dbReference type="CDD" id="cd17574">
    <property type="entry name" value="REC_OmpR"/>
    <property type="match status" value="1"/>
</dbReference>
<dbReference type="SMART" id="SM00448">
    <property type="entry name" value="REC"/>
    <property type="match status" value="1"/>
</dbReference>
<dbReference type="Gene3D" id="2.60.40.10">
    <property type="entry name" value="Immunoglobulins"/>
    <property type="match status" value="1"/>
</dbReference>
<dbReference type="Gene3D" id="3.40.50.2300">
    <property type="match status" value="1"/>
</dbReference>
<dbReference type="SMART" id="SM00387">
    <property type="entry name" value="HATPase_c"/>
    <property type="match status" value="1"/>
</dbReference>
<dbReference type="Pfam" id="PF02518">
    <property type="entry name" value="HATPase_c"/>
    <property type="match status" value="1"/>
</dbReference>
<evidence type="ECO:0000256" key="9">
    <source>
        <dbReference type="ARBA" id="ARBA00023015"/>
    </source>
</evidence>
<dbReference type="FunFam" id="1.10.287.130:FF:000045">
    <property type="entry name" value="Two-component system sensor histidine kinase/response regulator"/>
    <property type="match status" value="1"/>
</dbReference>
<keyword evidence="5" id="KW-0547">Nucleotide-binding</keyword>
<dbReference type="SUPFAM" id="SSF63829">
    <property type="entry name" value="Calcium-dependent phosphotriesterase"/>
    <property type="match status" value="3"/>
</dbReference>
<feature type="domain" description="HTH araC/xylS-type" evidence="14">
    <location>
        <begin position="1279"/>
        <end position="1378"/>
    </location>
</feature>
<evidence type="ECO:0000259" key="14">
    <source>
        <dbReference type="PROSITE" id="PS01124"/>
    </source>
</evidence>
<keyword evidence="18" id="KW-1185">Reference proteome</keyword>
<dbReference type="Pfam" id="PF07494">
    <property type="entry name" value="Reg_prop"/>
    <property type="match status" value="6"/>
</dbReference>
<dbReference type="Gene3D" id="2.130.10.10">
    <property type="entry name" value="YVTN repeat-like/Quinoprotein amine dehydrogenase"/>
    <property type="match status" value="2"/>
</dbReference>
<keyword evidence="6 17" id="KW-0418">Kinase</keyword>
<comment type="catalytic activity">
    <reaction evidence="1">
        <text>ATP + protein L-histidine = ADP + protein N-phospho-L-histidine.</text>
        <dbReference type="EC" id="2.7.13.3"/>
    </reaction>
</comment>
<evidence type="ECO:0000256" key="1">
    <source>
        <dbReference type="ARBA" id="ARBA00000085"/>
    </source>
</evidence>
<dbReference type="GO" id="GO:0003700">
    <property type="term" value="F:DNA-binding transcription factor activity"/>
    <property type="evidence" value="ECO:0007669"/>
    <property type="project" value="InterPro"/>
</dbReference>
<dbReference type="Pfam" id="PF07495">
    <property type="entry name" value="Y_Y_Y"/>
    <property type="match status" value="1"/>
</dbReference>
<feature type="domain" description="Response regulatory" evidence="16">
    <location>
        <begin position="1132"/>
        <end position="1247"/>
    </location>
</feature>
<dbReference type="InterPro" id="IPR005467">
    <property type="entry name" value="His_kinase_dom"/>
</dbReference>
<reference evidence="17 18" key="1">
    <citation type="submission" date="2019-07" db="EMBL/GenBank/DDBJ databases">
        <title>Genomic Encyclopedia of Archaeal and Bacterial Type Strains, Phase II (KMG-II): from individual species to whole genera.</title>
        <authorList>
            <person name="Goeker M."/>
        </authorList>
    </citation>
    <scope>NUCLEOTIDE SEQUENCE [LARGE SCALE GENOMIC DNA]</scope>
    <source>
        <strain evidence="17 18">ATCC BAA-1854</strain>
    </source>
</reference>
<dbReference type="EMBL" id="VLLI01000004">
    <property type="protein sequence ID" value="TWJ01641.1"/>
    <property type="molecule type" value="Genomic_DNA"/>
</dbReference>
<keyword evidence="11" id="KW-0804">Transcription</keyword>
<evidence type="ECO:0000256" key="12">
    <source>
        <dbReference type="PROSITE-ProRule" id="PRU00169"/>
    </source>
</evidence>
<dbReference type="Gene3D" id="1.10.287.130">
    <property type="match status" value="1"/>
</dbReference>
<dbReference type="RefSeq" id="WP_144911738.1">
    <property type="nucleotide sequence ID" value="NZ_VLLI01000004.1"/>
</dbReference>
<dbReference type="GO" id="GO:0000155">
    <property type="term" value="F:phosphorelay sensor kinase activity"/>
    <property type="evidence" value="ECO:0007669"/>
    <property type="project" value="InterPro"/>
</dbReference>
<evidence type="ECO:0000313" key="18">
    <source>
        <dbReference type="Proteomes" id="UP000317010"/>
    </source>
</evidence>
<dbReference type="InterPro" id="IPR015943">
    <property type="entry name" value="WD40/YVTN_repeat-like_dom_sf"/>
</dbReference>
<name>A0A562U8V8_9SPHI</name>
<evidence type="ECO:0000313" key="17">
    <source>
        <dbReference type="EMBL" id="TWJ01641.1"/>
    </source>
</evidence>
<dbReference type="InterPro" id="IPR013783">
    <property type="entry name" value="Ig-like_fold"/>
</dbReference>
<dbReference type="InterPro" id="IPR011123">
    <property type="entry name" value="Y_Y_Y"/>
</dbReference>
<dbReference type="InterPro" id="IPR011006">
    <property type="entry name" value="CheY-like_superfamily"/>
</dbReference>
<dbReference type="OrthoDB" id="9809670at2"/>
<evidence type="ECO:0000259" key="16">
    <source>
        <dbReference type="PROSITE" id="PS50110"/>
    </source>
</evidence>
<keyword evidence="7" id="KW-0067">ATP-binding</keyword>
<dbReference type="SUPFAM" id="SSF55874">
    <property type="entry name" value="ATPase domain of HSP90 chaperone/DNA topoisomerase II/histidine kinase"/>
    <property type="match status" value="1"/>
</dbReference>
<dbReference type="InterPro" id="IPR011110">
    <property type="entry name" value="Reg_prop"/>
</dbReference>
<dbReference type="CDD" id="cd00082">
    <property type="entry name" value="HisKA"/>
    <property type="match status" value="1"/>
</dbReference>
<evidence type="ECO:0000256" key="10">
    <source>
        <dbReference type="ARBA" id="ARBA00023125"/>
    </source>
</evidence>
<accession>A0A562U8V8</accession>
<dbReference type="PROSITE" id="PS01124">
    <property type="entry name" value="HTH_ARAC_FAMILY_2"/>
    <property type="match status" value="1"/>
</dbReference>
<sequence>MRLKIIIPVVLLFAIHQCLYAQSGAYQFSYLDINNGLSNNQVNCAYKDANGFMWFGTNTGLDRYDGYKFKIFKHDPDNVHSLTGNFIINIYEGPGNEMWVYAHNGISVYNSNTEAFSNDVSKELLKYKVNTTKLTAIKKDNEGRFWFLTQNDGVYCYNPQNKTTIFYNAANNSKIALHSNYVTEVVGGTDNVVWLIYKDGVIDKLDTRNNKILLTDNVLNKANNNKPELYAAILGTDHNLWIYATGSLLGVYTYNTQNNSLKHYDKDSPEIRLNSNVINNVVQGDNNNIWLGTDHGGINLINESTHKVSYLLNRDDDSKSLRGNCVMLYKDNAGIIWAGTYKQGISYFHKDIIQFPLIRHYDSNSESLPYEDVDCFVEDAAGNLWIGTNGGGLIFYNITTKKYTQYSHDPRNSKSLSNDVIVNLYIDHQHKLWIGTYFGGLDRLDGNEFTHYRHKDNVPSSISDDRVYSFTEDASGALWVGTFAGGLNVYDAATNSFKHPHYNMLSDYTAVLYTDKKKNIWIGRDKGIDVIEANTGRVKHYINNPGNPNSLIDNDVNRIFQDDRGLMWIGTKEGVSILNVQNGKFINIDDKKGLPSSNVWNILEDKNGNIWLSTANGVVNINLIKDDKSFKYTIKKYDEFDGLQGNEYNANAALETRNGNMIFGGAHGFNLFNPESIHSYALKPKLIFTDLQLFNKSVKVGDTVAGHVVLQKSITGSQSLVFNHNENVFSLEFAACDYFNPNKITYQYKLEGFDKEWLVTPKNSPKATYTNLDAGDYVFKVRANNANDPGNFSLTTLNITVLPPFYKSTIAYVFYAMMIIGLLFYIRHRGIVKLKKSFELKQAQLEAERKIAKEREEARRMHELDLMKIKFFTNVSHEFRTPLSLIISPIDTLIKNNDKPAQQQQLLMIKRNGARLLNLVNQLLDFRKMEFNELKLNLKKGDIIQFIQDVCSSFTDMAEQNHIDYVFDSEVNSITTSFDHDKIERVLFNLLSNAFKFTPSGGHISVFLSLANSGDTTNSNEQLLEIKIIDTGIGIAKDKQAKIFERFFQDTLPESLLNQGSGIGLSISKEFVKMHGGDIAVESIPGDGSCFTLRLPVSMEHIKDVSIPLQDKEINANSKKADYVLDAAKKPAILLIEDNDDMRFYLKDNLKHTFNIIEAANGKDGWQKTLALHPDLIVSDINMPEMNGVDLCKKIRQDNRTAHIPIILLTALTEQEDQLAGTESGANDYMTKPFSFEILLSKINGLLQMQQTLKKTYQKQVDIQVQEMDIVSEDQKFLKNTLTCIENNITNPNFSVEELSRQMALSRVSLYKRLLTLTGKTPVDCIRTIRLKKAVQLLEKSKLSIASVAYEVGFNNPTYFSKVFKEEYGTLPSEYLNEIRKKGKESLHPVSEFE</sequence>
<dbReference type="InterPro" id="IPR003594">
    <property type="entry name" value="HATPase_dom"/>
</dbReference>
<dbReference type="PROSITE" id="PS50109">
    <property type="entry name" value="HIS_KIN"/>
    <property type="match status" value="1"/>
</dbReference>
<dbReference type="PANTHER" id="PTHR43547">
    <property type="entry name" value="TWO-COMPONENT HISTIDINE KINASE"/>
    <property type="match status" value="1"/>
</dbReference>
<dbReference type="CDD" id="cd16922">
    <property type="entry name" value="HATPase_EvgS-ArcB-TorS-like"/>
    <property type="match status" value="1"/>
</dbReference>
<dbReference type="InterPro" id="IPR004358">
    <property type="entry name" value="Sig_transdc_His_kin-like_C"/>
</dbReference>
<evidence type="ECO:0000256" key="8">
    <source>
        <dbReference type="ARBA" id="ARBA00023012"/>
    </source>
</evidence>
<feature type="domain" description="Histidine kinase" evidence="15">
    <location>
        <begin position="874"/>
        <end position="1099"/>
    </location>
</feature>
<dbReference type="PRINTS" id="PR00344">
    <property type="entry name" value="BCTRLSENSOR"/>
</dbReference>